<organism evidence="1 2">
    <name type="scientific">Flavobacterium haoranii</name>
    <dbReference type="NCBI Taxonomy" id="683124"/>
    <lineage>
        <taxon>Bacteria</taxon>
        <taxon>Pseudomonadati</taxon>
        <taxon>Bacteroidota</taxon>
        <taxon>Flavobacteriia</taxon>
        <taxon>Flavobacteriales</taxon>
        <taxon>Flavobacteriaceae</taxon>
        <taxon>Flavobacterium</taxon>
    </lineage>
</organism>
<reference evidence="1 2" key="1">
    <citation type="submission" date="2016-11" db="EMBL/GenBank/DDBJ databases">
        <authorList>
            <person name="Jaros S."/>
            <person name="Januszkiewicz K."/>
            <person name="Wedrychowicz H."/>
        </authorList>
    </citation>
    <scope>NUCLEOTIDE SEQUENCE [LARGE SCALE GENOMIC DNA]</scope>
    <source>
        <strain evidence="1 2">DSM 22807</strain>
    </source>
</reference>
<evidence type="ECO:0000313" key="1">
    <source>
        <dbReference type="EMBL" id="SHI95139.1"/>
    </source>
</evidence>
<dbReference type="Pfam" id="PF14595">
    <property type="entry name" value="Thioredoxin_9"/>
    <property type="match status" value="1"/>
</dbReference>
<dbReference type="RefSeq" id="WP_072782907.1">
    <property type="nucleotide sequence ID" value="NZ_FQZH01000001.1"/>
</dbReference>
<dbReference type="Gene3D" id="3.40.30.10">
    <property type="entry name" value="Glutaredoxin"/>
    <property type="match status" value="1"/>
</dbReference>
<sequence>MQNIIKKSLENSLSYNEYRSLVNGLLKEGKSTGVTQNEDLFHYSELNETRMNRLDKTLSVSETIQDRLSNLENEFIFLTLTEGWCGDAAQIVPVLNKISDTSDKIDLRLVLRDENEDLMNLFLTNGSKSIPKVILIDKNTQEVVGSWGPRPEAARKLIADYKEKNGVVDEPIKIELQKWYLKDKGESTQLELLQILEEKQLVK</sequence>
<protein>
    <submittedName>
        <fullName evidence="1">Thioredoxin</fullName>
    </submittedName>
</protein>
<keyword evidence="2" id="KW-1185">Reference proteome</keyword>
<gene>
    <name evidence="1" type="ORF">SAMN05444337_1183</name>
</gene>
<name>A0A1M6FC02_9FLAO</name>
<dbReference type="STRING" id="683124.SAMN05444337_1183"/>
<accession>A0A1M6FC02</accession>
<dbReference type="InterPro" id="IPR036249">
    <property type="entry name" value="Thioredoxin-like_sf"/>
</dbReference>
<dbReference type="Proteomes" id="UP000184232">
    <property type="component" value="Unassembled WGS sequence"/>
</dbReference>
<proteinExistence type="predicted"/>
<dbReference type="EMBL" id="FQZH01000001">
    <property type="protein sequence ID" value="SHI95139.1"/>
    <property type="molecule type" value="Genomic_DNA"/>
</dbReference>
<dbReference type="AlphaFoldDB" id="A0A1M6FC02"/>
<evidence type="ECO:0000313" key="2">
    <source>
        <dbReference type="Proteomes" id="UP000184232"/>
    </source>
</evidence>
<dbReference type="OrthoDB" id="6120799at2"/>
<dbReference type="SUPFAM" id="SSF52833">
    <property type="entry name" value="Thioredoxin-like"/>
    <property type="match status" value="1"/>
</dbReference>